<accession>A0AAN9LVW3</accession>
<organism evidence="1 2">
    <name type="scientific">Canavalia gladiata</name>
    <name type="common">Sword bean</name>
    <name type="synonym">Dolichos gladiatus</name>
    <dbReference type="NCBI Taxonomy" id="3824"/>
    <lineage>
        <taxon>Eukaryota</taxon>
        <taxon>Viridiplantae</taxon>
        <taxon>Streptophyta</taxon>
        <taxon>Embryophyta</taxon>
        <taxon>Tracheophyta</taxon>
        <taxon>Spermatophyta</taxon>
        <taxon>Magnoliopsida</taxon>
        <taxon>eudicotyledons</taxon>
        <taxon>Gunneridae</taxon>
        <taxon>Pentapetalae</taxon>
        <taxon>rosids</taxon>
        <taxon>fabids</taxon>
        <taxon>Fabales</taxon>
        <taxon>Fabaceae</taxon>
        <taxon>Papilionoideae</taxon>
        <taxon>50 kb inversion clade</taxon>
        <taxon>NPAAA clade</taxon>
        <taxon>indigoferoid/millettioid clade</taxon>
        <taxon>Phaseoleae</taxon>
        <taxon>Canavalia</taxon>
    </lineage>
</organism>
<dbReference type="EMBL" id="JAYMYQ010000004">
    <property type="protein sequence ID" value="KAK7340583.1"/>
    <property type="molecule type" value="Genomic_DNA"/>
</dbReference>
<keyword evidence="2" id="KW-1185">Reference proteome</keyword>
<reference evidence="1 2" key="1">
    <citation type="submission" date="2024-01" db="EMBL/GenBank/DDBJ databases">
        <title>The genomes of 5 underutilized Papilionoideae crops provide insights into root nodulation and disease resistanc.</title>
        <authorList>
            <person name="Jiang F."/>
        </authorList>
    </citation>
    <scope>NUCLEOTIDE SEQUENCE [LARGE SCALE GENOMIC DNA]</scope>
    <source>
        <strain evidence="1">LVBAO_FW01</strain>
        <tissue evidence="1">Leaves</tissue>
    </source>
</reference>
<proteinExistence type="predicted"/>
<dbReference type="Proteomes" id="UP001367508">
    <property type="component" value="Unassembled WGS sequence"/>
</dbReference>
<comment type="caution">
    <text evidence="1">The sequence shown here is derived from an EMBL/GenBank/DDBJ whole genome shotgun (WGS) entry which is preliminary data.</text>
</comment>
<protein>
    <submittedName>
        <fullName evidence="1">Uncharacterized protein</fullName>
    </submittedName>
</protein>
<sequence length="78" mass="8372">MGSFNLIIPHSQAPFTPTTISCTLRGYLSNLLTAMLNGGKTWTYLYVKWYHSSFCPLPGGGSIAICRSVSPALAGCET</sequence>
<gene>
    <name evidence="1" type="ORF">VNO77_21290</name>
</gene>
<dbReference type="AlphaFoldDB" id="A0AAN9LVW3"/>
<evidence type="ECO:0000313" key="2">
    <source>
        <dbReference type="Proteomes" id="UP001367508"/>
    </source>
</evidence>
<evidence type="ECO:0000313" key="1">
    <source>
        <dbReference type="EMBL" id="KAK7340583.1"/>
    </source>
</evidence>
<name>A0AAN9LVW3_CANGL</name>